<accession>A0A5J4VSW3</accession>
<gene>
    <name evidence="1" type="ORF">EZS28_018877</name>
</gene>
<evidence type="ECO:0000313" key="1">
    <source>
        <dbReference type="EMBL" id="KAA6385595.1"/>
    </source>
</evidence>
<name>A0A5J4VSW3_9EUKA</name>
<reference evidence="1 2" key="1">
    <citation type="submission" date="2019-03" db="EMBL/GenBank/DDBJ databases">
        <title>Single cell metagenomics reveals metabolic interactions within the superorganism composed of flagellate Streblomastix strix and complex community of Bacteroidetes bacteria on its surface.</title>
        <authorList>
            <person name="Treitli S.C."/>
            <person name="Kolisko M."/>
            <person name="Husnik F."/>
            <person name="Keeling P."/>
            <person name="Hampl V."/>
        </authorList>
    </citation>
    <scope>NUCLEOTIDE SEQUENCE [LARGE SCALE GENOMIC DNA]</scope>
    <source>
        <strain evidence="1">ST1C</strain>
    </source>
</reference>
<organism evidence="1 2">
    <name type="scientific">Streblomastix strix</name>
    <dbReference type="NCBI Taxonomy" id="222440"/>
    <lineage>
        <taxon>Eukaryota</taxon>
        <taxon>Metamonada</taxon>
        <taxon>Preaxostyla</taxon>
        <taxon>Oxymonadida</taxon>
        <taxon>Streblomastigidae</taxon>
        <taxon>Streblomastix</taxon>
    </lineage>
</organism>
<dbReference type="AlphaFoldDB" id="A0A5J4VSW3"/>
<evidence type="ECO:0008006" key="3">
    <source>
        <dbReference type="Google" id="ProtNLM"/>
    </source>
</evidence>
<comment type="caution">
    <text evidence="1">The sequence shown here is derived from an EMBL/GenBank/DDBJ whole genome shotgun (WGS) entry which is preliminary data.</text>
</comment>
<evidence type="ECO:0000313" key="2">
    <source>
        <dbReference type="Proteomes" id="UP000324800"/>
    </source>
</evidence>
<proteinExistence type="predicted"/>
<dbReference type="Proteomes" id="UP000324800">
    <property type="component" value="Unassembled WGS sequence"/>
</dbReference>
<dbReference type="EMBL" id="SNRW01005196">
    <property type="protein sequence ID" value="KAA6385595.1"/>
    <property type="molecule type" value="Genomic_DNA"/>
</dbReference>
<protein>
    <recommendedName>
        <fullName evidence="3">Tc1-like transposase DDE domain-containing protein</fullName>
    </recommendedName>
</protein>
<sequence length="172" mass="19769">MSKMANKDCSMTAKQIQAKIAEDYDTNLSVSQINLHLREGLERHNMSRITIKQLRVHENVRDSLETLEDRVSYVSDYPKLKLSGAEFVFFDESSFQQLELRNQGRSPIDTPAITHRNRREITNISVITAIYHTFGILHVTFVVGSNDSDTTVLFLDSLFIEMKIKALYKLSQ</sequence>